<dbReference type="KEGG" id="apro:F751_2913"/>
<dbReference type="SUPFAM" id="SSF57850">
    <property type="entry name" value="RING/U-box"/>
    <property type="match status" value="1"/>
</dbReference>
<evidence type="ECO:0000259" key="11">
    <source>
        <dbReference type="PROSITE" id="PS51698"/>
    </source>
</evidence>
<dbReference type="GO" id="GO:0016567">
    <property type="term" value="P:protein ubiquitination"/>
    <property type="evidence" value="ECO:0007669"/>
    <property type="project" value="UniProtKB-UniPathway"/>
</dbReference>
<dbReference type="Proteomes" id="UP000028924">
    <property type="component" value="Unassembled WGS sequence"/>
</dbReference>
<dbReference type="SUPFAM" id="SSF54695">
    <property type="entry name" value="POZ domain"/>
    <property type="match status" value="1"/>
</dbReference>
<dbReference type="InterPro" id="IPR000210">
    <property type="entry name" value="BTB/POZ_dom"/>
</dbReference>
<dbReference type="InterPro" id="IPR011333">
    <property type="entry name" value="SKP1/BTB/POZ_sf"/>
</dbReference>
<dbReference type="PROSITE" id="PS51698">
    <property type="entry name" value="U_BOX"/>
    <property type="match status" value="1"/>
</dbReference>
<dbReference type="GO" id="GO:0005737">
    <property type="term" value="C:cytoplasm"/>
    <property type="evidence" value="ECO:0007669"/>
    <property type="project" value="UniProtKB-SubCell"/>
</dbReference>
<evidence type="ECO:0000256" key="2">
    <source>
        <dbReference type="ARBA" id="ARBA00004496"/>
    </source>
</evidence>
<dbReference type="GeneID" id="23614304"/>
<comment type="subcellular location">
    <subcellularLocation>
        <location evidence="2">Cytoplasm</location>
    </subcellularLocation>
</comment>
<comment type="catalytic activity">
    <reaction evidence="1">
        <text>S-ubiquitinyl-[E2 ubiquitin-conjugating enzyme]-L-cysteine + [acceptor protein]-L-lysine = [E2 ubiquitin-conjugating enzyme]-L-cysteine + N(6)-ubiquitinyl-[acceptor protein]-L-lysine.</text>
        <dbReference type="EC" id="2.3.2.27"/>
    </reaction>
</comment>
<dbReference type="AlphaFoldDB" id="A0A087SD50"/>
<dbReference type="InterPro" id="IPR011989">
    <property type="entry name" value="ARM-like"/>
</dbReference>
<dbReference type="CDD" id="cd18186">
    <property type="entry name" value="BTB_POZ_ZBTB_KLHL-like"/>
    <property type="match status" value="1"/>
</dbReference>
<keyword evidence="10" id="KW-1133">Transmembrane helix</keyword>
<evidence type="ECO:0000256" key="3">
    <source>
        <dbReference type="ARBA" id="ARBA00004906"/>
    </source>
</evidence>
<keyword evidence="10" id="KW-0472">Membrane</keyword>
<accession>A0A087SD50</accession>
<dbReference type="RefSeq" id="XP_011396528.1">
    <property type="nucleotide sequence ID" value="XM_011398226.1"/>
</dbReference>
<dbReference type="InterPro" id="IPR000682">
    <property type="entry name" value="PCMT"/>
</dbReference>
<dbReference type="CDD" id="cd14733">
    <property type="entry name" value="BACK"/>
    <property type="match status" value="1"/>
</dbReference>
<dbReference type="Pfam" id="PF04564">
    <property type="entry name" value="U-box"/>
    <property type="match status" value="1"/>
</dbReference>
<evidence type="ECO:0000313" key="12">
    <source>
        <dbReference type="EMBL" id="KFM23654.1"/>
    </source>
</evidence>
<dbReference type="Gene3D" id="1.25.10.10">
    <property type="entry name" value="Leucine-rich Repeat Variant"/>
    <property type="match status" value="1"/>
</dbReference>
<keyword evidence="7 12" id="KW-0808">Transferase</keyword>
<feature type="domain" description="U-box" evidence="11">
    <location>
        <begin position="101"/>
        <end position="176"/>
    </location>
</feature>
<dbReference type="Pfam" id="PF01135">
    <property type="entry name" value="PCMT"/>
    <property type="match status" value="1"/>
</dbReference>
<dbReference type="UniPathway" id="UPA00143"/>
<protein>
    <submittedName>
        <fullName evidence="12">Protein-L-isoaspartate O-methyltransferase</fullName>
    </submittedName>
</protein>
<evidence type="ECO:0000256" key="6">
    <source>
        <dbReference type="ARBA" id="ARBA00022603"/>
    </source>
</evidence>
<dbReference type="EMBL" id="KL662095">
    <property type="protein sequence ID" value="KFM23654.1"/>
    <property type="molecule type" value="Genomic_DNA"/>
</dbReference>
<evidence type="ECO:0000256" key="8">
    <source>
        <dbReference type="ARBA" id="ARBA00022691"/>
    </source>
</evidence>
<evidence type="ECO:0000256" key="1">
    <source>
        <dbReference type="ARBA" id="ARBA00000900"/>
    </source>
</evidence>
<evidence type="ECO:0000256" key="5">
    <source>
        <dbReference type="ARBA" id="ARBA00022490"/>
    </source>
</evidence>
<comment type="similarity">
    <text evidence="4">Belongs to the methyltransferase superfamily. L-isoaspartyl/D-aspartyl protein methyltransferase family.</text>
</comment>
<organism evidence="12 13">
    <name type="scientific">Auxenochlorella protothecoides</name>
    <name type="common">Green microalga</name>
    <name type="synonym">Chlorella protothecoides</name>
    <dbReference type="NCBI Taxonomy" id="3075"/>
    <lineage>
        <taxon>Eukaryota</taxon>
        <taxon>Viridiplantae</taxon>
        <taxon>Chlorophyta</taxon>
        <taxon>core chlorophytes</taxon>
        <taxon>Trebouxiophyceae</taxon>
        <taxon>Chlorellales</taxon>
        <taxon>Chlorellaceae</taxon>
        <taxon>Auxenochlorella</taxon>
    </lineage>
</organism>
<dbReference type="InterPro" id="IPR016024">
    <property type="entry name" value="ARM-type_fold"/>
</dbReference>
<dbReference type="GO" id="GO:0004719">
    <property type="term" value="F:protein-L-isoaspartate (D-aspartate) O-methyltransferase activity"/>
    <property type="evidence" value="ECO:0007669"/>
    <property type="project" value="InterPro"/>
</dbReference>
<feature type="transmembrane region" description="Helical" evidence="10">
    <location>
        <begin position="7"/>
        <end position="26"/>
    </location>
</feature>
<name>A0A087SD50_AUXPR</name>
<dbReference type="Gene3D" id="3.30.40.10">
    <property type="entry name" value="Zinc/RING finger domain, C3HC4 (zinc finger)"/>
    <property type="match status" value="1"/>
</dbReference>
<dbReference type="CDD" id="cd02440">
    <property type="entry name" value="AdoMet_MTases"/>
    <property type="match status" value="1"/>
</dbReference>
<dbReference type="InterPro" id="IPR013083">
    <property type="entry name" value="Znf_RING/FYVE/PHD"/>
</dbReference>
<dbReference type="eggNOG" id="KOG1661">
    <property type="taxonomic scope" value="Eukaryota"/>
</dbReference>
<dbReference type="PANTHER" id="PTHR11579">
    <property type="entry name" value="PROTEIN-L-ISOASPARTATE O-METHYLTRANSFERASE"/>
    <property type="match status" value="1"/>
</dbReference>
<dbReference type="SMART" id="SM00504">
    <property type="entry name" value="Ubox"/>
    <property type="match status" value="1"/>
</dbReference>
<dbReference type="SUPFAM" id="SSF48371">
    <property type="entry name" value="ARM repeat"/>
    <property type="match status" value="1"/>
</dbReference>
<dbReference type="OrthoDB" id="73890at2759"/>
<keyword evidence="10" id="KW-0812">Transmembrane</keyword>
<dbReference type="eggNOG" id="KOG0167">
    <property type="taxonomic scope" value="Eukaryota"/>
</dbReference>
<keyword evidence="5" id="KW-0963">Cytoplasm</keyword>
<dbReference type="Gene3D" id="3.30.710.10">
    <property type="entry name" value="Potassium Channel Kv1.1, Chain A"/>
    <property type="match status" value="1"/>
</dbReference>
<dbReference type="GO" id="GO:0032259">
    <property type="term" value="P:methylation"/>
    <property type="evidence" value="ECO:0007669"/>
    <property type="project" value="UniProtKB-KW"/>
</dbReference>
<keyword evidence="8" id="KW-0949">S-adenosyl-L-methionine</keyword>
<evidence type="ECO:0000313" key="13">
    <source>
        <dbReference type="Proteomes" id="UP000028924"/>
    </source>
</evidence>
<evidence type="ECO:0000256" key="4">
    <source>
        <dbReference type="ARBA" id="ARBA00005369"/>
    </source>
</evidence>
<evidence type="ECO:0000256" key="10">
    <source>
        <dbReference type="SAM" id="Phobius"/>
    </source>
</evidence>
<evidence type="ECO:0000256" key="7">
    <source>
        <dbReference type="ARBA" id="ARBA00022679"/>
    </source>
</evidence>
<dbReference type="InterPro" id="IPR029063">
    <property type="entry name" value="SAM-dependent_MTases_sf"/>
</dbReference>
<dbReference type="Pfam" id="PF00651">
    <property type="entry name" value="BTB"/>
    <property type="match status" value="1"/>
</dbReference>
<proteinExistence type="inferred from homology"/>
<dbReference type="PANTHER" id="PTHR11579:SF0">
    <property type="entry name" value="PROTEIN-L-ISOASPARTATE(D-ASPARTATE) O-METHYLTRANSFERASE"/>
    <property type="match status" value="1"/>
</dbReference>
<reference evidence="12 13" key="1">
    <citation type="journal article" date="2014" name="BMC Genomics">
        <title>Oil accumulation mechanisms of the oleaginous microalga Chlorella protothecoides revealed through its genome, transcriptomes, and proteomes.</title>
        <authorList>
            <person name="Gao C."/>
            <person name="Wang Y."/>
            <person name="Shen Y."/>
            <person name="Yan D."/>
            <person name="He X."/>
            <person name="Dai J."/>
            <person name="Wu Q."/>
        </authorList>
    </citation>
    <scope>NUCLEOTIDE SEQUENCE [LARGE SCALE GENOMIC DNA]</scope>
    <source>
        <strain evidence="12 13">0710</strain>
    </source>
</reference>
<keyword evidence="6 12" id="KW-0489">Methyltransferase</keyword>
<keyword evidence="13" id="KW-1185">Reference proteome</keyword>
<dbReference type="InterPro" id="IPR003613">
    <property type="entry name" value="Ubox_domain"/>
</dbReference>
<dbReference type="Gene3D" id="3.40.50.150">
    <property type="entry name" value="Vaccinia Virus protein VP39"/>
    <property type="match status" value="1"/>
</dbReference>
<sequence>MSVHEQVGWLSLAAAAGFGAAGWWWLVQHRPPREIILLSLDGHAVAHPIPTDGTQLPVSYLLTGPAALARVQAAPPAQAPQVAPRLVEDPPAAPQAEEEPEVPEAFLDPISLGITHDPVVLVGTGAIYSRESLFQWLATGSRVCPKTNILLKDIEVVPLTALRQTIREWCERHGVAQPQAANAAANEAALAPLGPELQGLLASLRGGDVRLRGVAAGKINNMFIDWQRTPAILDMAEARTAAFKDMMLDLLWLLRHGDYYGAGVAAAALSQADAAMRVGEDVRHLLATLGALPAARLLHATDVYAQHSAARFLSIMRGLLGGELAAHVAGAGALSALCRQLQPGFPYVRCSAAVAIVAIMEYLPNRTELRRVGGVQALRRMVVEVYEAEDAGPTKQMHARYDCRDAAHALIAACATDEELAGQVPDSFVDHEGVLELTADMLRVFRSCGQAWIEGRVPRPVRIGSDTLILGLNTMDDDLEFLMDTVSEEEESDGFLRLIAGGRMVDHGTAASNDDLVAALKRGGVIQSDLVARAMRACPRDAFVPEEYRYEALADSPIRLESMEFNVSAPHMHATCIEALDIKPGHRVLDVGCGCGILAACAAFMVGRAGSVVGIDVRRQAVRLSRDNVRRLAAAGTEYAATACEVDFRARDVFLPSARLRARFDRVHVGASCPPERLGPLLALLGPGGGRIVVPVAPSDLRVITRAPDGAVTQRVLSQVRFSELEVPGDARMLLAMLRADRKARTTPAALPSTYLADLAGMQVWELPTSPLGSESSWPRRLSSFLSSCSGSSRDAGPQDEATSLKDSVDPAVVLRCLGSPDISLVGKGYVLPVHRQAAVHRLVIPEVLRQRCEHFRARCESGMRDAAVETIPVPDHFSRQGVEALIEYMYHDVVVKDADPDMALATLHVAQYYGVPRLVQESERTLAGILLQKRAASDTQEDLAATAPALLTLADDSGLGHLRSVALDYIITHYDAVAQQPAFAALSKEQVAMVAREACALHGRVLSALRCVGRDEVLLPDPVYQ</sequence>
<comment type="pathway">
    <text evidence="3">Protein modification; protein ubiquitination.</text>
</comment>
<feature type="region of interest" description="Disordered" evidence="9">
    <location>
        <begin position="79"/>
        <end position="102"/>
    </location>
</feature>
<dbReference type="GO" id="GO:0061630">
    <property type="term" value="F:ubiquitin protein ligase activity"/>
    <property type="evidence" value="ECO:0007669"/>
    <property type="project" value="UniProtKB-EC"/>
</dbReference>
<dbReference type="SUPFAM" id="SSF53335">
    <property type="entry name" value="S-adenosyl-L-methionine-dependent methyltransferases"/>
    <property type="match status" value="1"/>
</dbReference>
<gene>
    <name evidence="12" type="ORF">F751_2913</name>
</gene>
<evidence type="ECO:0000256" key="9">
    <source>
        <dbReference type="SAM" id="MobiDB-lite"/>
    </source>
</evidence>